<dbReference type="RefSeq" id="WP_024565122.1">
    <property type="nucleotide sequence ID" value="NZ_CP007547.1"/>
</dbReference>
<gene>
    <name evidence="3" type="ORF">BD94_1241</name>
</gene>
<dbReference type="PANTHER" id="PTHR46825:SF9">
    <property type="entry name" value="BETA-LACTAMASE-RELATED DOMAIN-CONTAINING PROTEIN"/>
    <property type="match status" value="1"/>
</dbReference>
<evidence type="ECO:0000256" key="1">
    <source>
        <dbReference type="SAM" id="SignalP"/>
    </source>
</evidence>
<dbReference type="KEGG" id="eao:BD94_1241"/>
<dbReference type="HOGENOM" id="CLU_020027_0_5_10"/>
<dbReference type="InterPro" id="IPR001466">
    <property type="entry name" value="Beta-lactam-related"/>
</dbReference>
<feature type="chain" id="PRO_5001717576" evidence="1">
    <location>
        <begin position="24"/>
        <end position="353"/>
    </location>
</feature>
<dbReference type="STRING" id="1338011.BD94_1241"/>
<dbReference type="InterPro" id="IPR012338">
    <property type="entry name" value="Beta-lactam/transpept-like"/>
</dbReference>
<proteinExistence type="predicted"/>
<dbReference type="eggNOG" id="COG1680">
    <property type="taxonomic scope" value="Bacteria"/>
</dbReference>
<feature type="signal peptide" evidence="1">
    <location>
        <begin position="1"/>
        <end position="23"/>
    </location>
</feature>
<reference evidence="3" key="1">
    <citation type="journal article" date="2013" name="Lancet">
        <title>First case of E anophelis outbreak in an intensive-care unit.</title>
        <authorList>
            <person name="Teo J."/>
            <person name="Tan S.Y."/>
            <person name="Tay M."/>
            <person name="Ding Y."/>
            <person name="Kjelleberg S."/>
            <person name="Givskov M."/>
            <person name="Lin R.T."/>
            <person name="Yang L."/>
        </authorList>
    </citation>
    <scope>NUCLEOTIDE SEQUENCE [LARGE SCALE GENOMIC DNA]</scope>
    <source>
        <strain evidence="3">NUHP1</strain>
    </source>
</reference>
<accession>A0A077EBU0</accession>
<dbReference type="EMBL" id="CP007547">
    <property type="protein sequence ID" value="AIL45016.1"/>
    <property type="molecule type" value="Genomic_DNA"/>
</dbReference>
<evidence type="ECO:0000313" key="4">
    <source>
        <dbReference type="Proteomes" id="UP000028933"/>
    </source>
</evidence>
<dbReference type="AlphaFoldDB" id="A0A077EBU0"/>
<dbReference type="InterPro" id="IPR050491">
    <property type="entry name" value="AmpC-like"/>
</dbReference>
<evidence type="ECO:0000259" key="2">
    <source>
        <dbReference type="Pfam" id="PF00144"/>
    </source>
</evidence>
<dbReference type="Pfam" id="PF00144">
    <property type="entry name" value="Beta-lactamase"/>
    <property type="match status" value="1"/>
</dbReference>
<reference evidence="3" key="2">
    <citation type="journal article" date="2015" name="Genome Biol. Evol.">
        <title>Complete Genome Sequence and Transcriptomic Analysis of the Novel Pathogen Elizabethkingia anophelis in Response to Oxidative Stress.</title>
        <authorList>
            <person name="Li Y."/>
            <person name="Liu Y."/>
            <person name="Chew S.C."/>
            <person name="Tay M."/>
            <person name="Salido M.M."/>
            <person name="Teo J."/>
            <person name="Lauro F.M."/>
            <person name="Givskov M."/>
            <person name="Yang L."/>
        </authorList>
    </citation>
    <scope>NUCLEOTIDE SEQUENCE</scope>
    <source>
        <strain evidence="3">NUHP1</strain>
    </source>
</reference>
<dbReference type="Proteomes" id="UP000028933">
    <property type="component" value="Chromosome"/>
</dbReference>
<name>A0A077EBU0_9FLAO</name>
<keyword evidence="1" id="KW-0732">Signal</keyword>
<dbReference type="SUPFAM" id="SSF56601">
    <property type="entry name" value="beta-lactamase/transpeptidase-like"/>
    <property type="match status" value="1"/>
</dbReference>
<organism evidence="3 4">
    <name type="scientific">Elizabethkingia anophelis NUHP1</name>
    <dbReference type="NCBI Taxonomy" id="1338011"/>
    <lineage>
        <taxon>Bacteria</taxon>
        <taxon>Pseudomonadati</taxon>
        <taxon>Bacteroidota</taxon>
        <taxon>Flavobacteriia</taxon>
        <taxon>Flavobacteriales</taxon>
        <taxon>Weeksellaceae</taxon>
        <taxon>Elizabethkingia</taxon>
    </lineage>
</organism>
<protein>
    <submittedName>
        <fullName evidence="3">Beta-lactamase</fullName>
    </submittedName>
</protein>
<dbReference type="PANTHER" id="PTHR46825">
    <property type="entry name" value="D-ALANYL-D-ALANINE-CARBOXYPEPTIDASE/ENDOPEPTIDASE AMPH"/>
    <property type="match status" value="1"/>
</dbReference>
<feature type="domain" description="Beta-lactamase-related" evidence="2">
    <location>
        <begin position="49"/>
        <end position="329"/>
    </location>
</feature>
<dbReference type="Gene3D" id="3.40.710.10">
    <property type="entry name" value="DD-peptidase/beta-lactamase superfamily"/>
    <property type="match status" value="1"/>
</dbReference>
<evidence type="ECO:0000313" key="3">
    <source>
        <dbReference type="EMBL" id="AIL45016.1"/>
    </source>
</evidence>
<sequence length="353" mass="40040">MKYLNRKVFITLLSIFSYSYINAQQGQNIIKSKIDSLLGAETTKPFNGVVLVSQNGKNLYLKAKGYSNLEHKTLLKADDQFISGSIAKQFTSVLVLQAYEKNLLALDVPIRKYLPELSQSWKDTITIRLLLNHTSGIEALDKPTLFAPGTQFDYSHSTITYDLLAKILEKLYHKSFAEITAALFQKCGMKDTYHPDIKKYMKLTTPYTENENGQLNIETNSFMYSYAPAGGTFITTAIDLGKWNQLYFEGKLLKKNTMEQLFTKQKNSVRNHPVFGLTEYGLGVTIDTSDNLLMVGQTGFVPGYVTENYYFPKNHVGVTVLSNVDYNSGGFKGSFRYHTAILNIVRKYLQYKK</sequence>